<dbReference type="Proteomes" id="UP001596004">
    <property type="component" value="Unassembled WGS sequence"/>
</dbReference>
<sequence length="92" mass="9800">MREVLGEAAGVVDQHPDRDRLPALSGDQSRKVPALQALRASGLPDERIPARYHRMAVLIVALIASEAGVGTITPEEILAAQLAQIEAEVRPG</sequence>
<evidence type="ECO:0000313" key="2">
    <source>
        <dbReference type="EMBL" id="MFC4536769.1"/>
    </source>
</evidence>
<accession>A0ABV9CU01</accession>
<evidence type="ECO:0000313" key="3">
    <source>
        <dbReference type="Proteomes" id="UP001596004"/>
    </source>
</evidence>
<protein>
    <submittedName>
        <fullName evidence="2">Uncharacterized protein</fullName>
    </submittedName>
</protein>
<organism evidence="2 3">
    <name type="scientific">Sphaerisporangium dianthi</name>
    <dbReference type="NCBI Taxonomy" id="1436120"/>
    <lineage>
        <taxon>Bacteria</taxon>
        <taxon>Bacillati</taxon>
        <taxon>Actinomycetota</taxon>
        <taxon>Actinomycetes</taxon>
        <taxon>Streptosporangiales</taxon>
        <taxon>Streptosporangiaceae</taxon>
        <taxon>Sphaerisporangium</taxon>
    </lineage>
</organism>
<keyword evidence="3" id="KW-1185">Reference proteome</keyword>
<comment type="caution">
    <text evidence="2">The sequence shown here is derived from an EMBL/GenBank/DDBJ whole genome shotgun (WGS) entry which is preliminary data.</text>
</comment>
<name>A0ABV9CU01_9ACTN</name>
<dbReference type="RefSeq" id="WP_380851845.1">
    <property type="nucleotide sequence ID" value="NZ_JBHSFP010000057.1"/>
</dbReference>
<evidence type="ECO:0000256" key="1">
    <source>
        <dbReference type="SAM" id="MobiDB-lite"/>
    </source>
</evidence>
<dbReference type="EMBL" id="JBHSFP010000057">
    <property type="protein sequence ID" value="MFC4536769.1"/>
    <property type="molecule type" value="Genomic_DNA"/>
</dbReference>
<feature type="region of interest" description="Disordered" evidence="1">
    <location>
        <begin position="1"/>
        <end position="28"/>
    </location>
</feature>
<proteinExistence type="predicted"/>
<gene>
    <name evidence="2" type="ORF">ACFO60_38875</name>
</gene>
<reference evidence="3" key="1">
    <citation type="journal article" date="2019" name="Int. J. Syst. Evol. Microbiol.">
        <title>The Global Catalogue of Microorganisms (GCM) 10K type strain sequencing project: providing services to taxonomists for standard genome sequencing and annotation.</title>
        <authorList>
            <consortium name="The Broad Institute Genomics Platform"/>
            <consortium name="The Broad Institute Genome Sequencing Center for Infectious Disease"/>
            <person name="Wu L."/>
            <person name="Ma J."/>
        </authorList>
    </citation>
    <scope>NUCLEOTIDE SEQUENCE [LARGE SCALE GENOMIC DNA]</scope>
    <source>
        <strain evidence="3">CGMCC 4.7132</strain>
    </source>
</reference>
<dbReference type="Gene3D" id="1.10.357.10">
    <property type="entry name" value="Tetracycline Repressor, domain 2"/>
    <property type="match status" value="1"/>
</dbReference>